<dbReference type="InterPro" id="IPR001005">
    <property type="entry name" value="SANT/Myb"/>
</dbReference>
<dbReference type="GO" id="GO:0000978">
    <property type="term" value="F:RNA polymerase II cis-regulatory region sequence-specific DNA binding"/>
    <property type="evidence" value="ECO:0007669"/>
    <property type="project" value="TreeGrafter"/>
</dbReference>
<dbReference type="PROSITE" id="PS00028">
    <property type="entry name" value="ZINC_FINGER_C2H2_1"/>
    <property type="match status" value="1"/>
</dbReference>
<dbReference type="PROSITE" id="PS51294">
    <property type="entry name" value="HTH_MYB"/>
    <property type="match status" value="3"/>
</dbReference>
<feature type="compositionally biased region" description="Basic residues" evidence="6">
    <location>
        <begin position="561"/>
        <end position="572"/>
    </location>
</feature>
<dbReference type="CDD" id="cd00167">
    <property type="entry name" value="SANT"/>
    <property type="match status" value="3"/>
</dbReference>
<name>A0A165E5W7_9APHY</name>
<feature type="compositionally biased region" description="Basic and acidic residues" evidence="6">
    <location>
        <begin position="535"/>
        <end position="549"/>
    </location>
</feature>
<keyword evidence="5" id="KW-0862">Zinc</keyword>
<keyword evidence="2" id="KW-0238">DNA-binding</keyword>
<dbReference type="STRING" id="1314785.A0A165E5W7"/>
<evidence type="ECO:0000313" key="11">
    <source>
        <dbReference type="Proteomes" id="UP000076871"/>
    </source>
</evidence>
<dbReference type="PANTHER" id="PTHR46621:SF1">
    <property type="entry name" value="SNRNA-ACTIVATING PROTEIN COMPLEX SUBUNIT 4"/>
    <property type="match status" value="1"/>
</dbReference>
<evidence type="ECO:0000313" key="10">
    <source>
        <dbReference type="EMBL" id="KZT06298.1"/>
    </source>
</evidence>
<dbReference type="GO" id="GO:0001006">
    <property type="term" value="F:RNA polymerase III type 3 promoter sequence-specific DNA binding"/>
    <property type="evidence" value="ECO:0007669"/>
    <property type="project" value="TreeGrafter"/>
</dbReference>
<protein>
    <recommendedName>
        <fullName evidence="12">Myb-like transcription factor</fullName>
    </recommendedName>
</protein>
<feature type="domain" description="HTH myb-type" evidence="9">
    <location>
        <begin position="55"/>
        <end position="109"/>
    </location>
</feature>
<dbReference type="PANTHER" id="PTHR46621">
    <property type="entry name" value="SNRNA-ACTIVATING PROTEIN COMPLEX SUBUNIT 4"/>
    <property type="match status" value="1"/>
</dbReference>
<dbReference type="Gene3D" id="1.10.10.60">
    <property type="entry name" value="Homeodomain-like"/>
    <property type="match status" value="3"/>
</dbReference>
<dbReference type="InterPro" id="IPR017930">
    <property type="entry name" value="Myb_dom"/>
</dbReference>
<feature type="domain" description="HTH myb-type" evidence="9">
    <location>
        <begin position="110"/>
        <end position="159"/>
    </location>
</feature>
<feature type="region of interest" description="Disordered" evidence="6">
    <location>
        <begin position="393"/>
        <end position="428"/>
    </location>
</feature>
<feature type="compositionally biased region" description="Polar residues" evidence="6">
    <location>
        <begin position="331"/>
        <end position="357"/>
    </location>
</feature>
<keyword evidence="5" id="KW-0863">Zinc-finger</keyword>
<dbReference type="InterPro" id="IPR013087">
    <property type="entry name" value="Znf_C2H2_type"/>
</dbReference>
<proteinExistence type="predicted"/>
<dbReference type="GeneID" id="63825992"/>
<dbReference type="GO" id="GO:0042796">
    <property type="term" value="P:snRNA transcription by RNA polymerase III"/>
    <property type="evidence" value="ECO:0007669"/>
    <property type="project" value="TreeGrafter"/>
</dbReference>
<evidence type="ECO:0000256" key="1">
    <source>
        <dbReference type="ARBA" id="ARBA00023015"/>
    </source>
</evidence>
<dbReference type="PROSITE" id="PS50090">
    <property type="entry name" value="MYB_LIKE"/>
    <property type="match status" value="3"/>
</dbReference>
<sequence>MQERGVGKPWTKEEDNLLIQAVAVHGENDNWKIVALSVPGRTNKACRKRWLHSLSPNVKKSAWTPEEDQLLLSLYAIHSTKWAVIARHISGRTDDACSKRYREALDPSLKRDEWTSDEDARLLEAYNRLGGRWGQIGQELQRSGLACRNRWRMLERKKKAAATRDAGPSNAASTATSQQPVEPLQPQWDIPPEVAPQGYWNPPAEHAAPSSVPFASVPSETLVSGSPYYSEMPETYAYAPDRAIAQSTLHSGPQQFDYPQYQFDQSYQPFQDYDGYYTQPPQAAQDVHPPQTLPFNPEDNNHGYVPGAPPDVVNGAPVIDRGTTPFRSEEVSSQPYSACPGTSASSNATPPDSSDINHPTAGVPEEAADRPSVVLASQLFVYENGDATVEATGSRNYYRDPKQKAKDWVQQRRATRRGPSPRLSSSLPATSDTSVLAYACGHLTCWPTDVSESKSRFATSKELSDHSKAEHTEDFGGSTPFRCGLAGCKKSWKSINGLQYHLQISKTHFQQALSTLPAAAAEDNAAADPSTTARDVPDNREPENGREAEAGTAKATPAVTKPRKTYPCPHRHCPNRYKQLSGLRYHLAHGHPNELPAQLDAVPPALVRKMAEKTQAKASAVRAE</sequence>
<dbReference type="EMBL" id="KV427625">
    <property type="protein sequence ID" value="KZT06298.1"/>
    <property type="molecule type" value="Genomic_DNA"/>
</dbReference>
<feature type="region of interest" description="Disordered" evidence="6">
    <location>
        <begin position="157"/>
        <end position="212"/>
    </location>
</feature>
<dbReference type="GO" id="GO:0008270">
    <property type="term" value="F:zinc ion binding"/>
    <property type="evidence" value="ECO:0007669"/>
    <property type="project" value="UniProtKB-KW"/>
</dbReference>
<evidence type="ECO:0000256" key="4">
    <source>
        <dbReference type="ARBA" id="ARBA00023242"/>
    </source>
</evidence>
<dbReference type="AlphaFoldDB" id="A0A165E5W7"/>
<evidence type="ECO:0000256" key="3">
    <source>
        <dbReference type="ARBA" id="ARBA00023163"/>
    </source>
</evidence>
<dbReference type="Pfam" id="PF00249">
    <property type="entry name" value="Myb_DNA-binding"/>
    <property type="match status" value="1"/>
</dbReference>
<dbReference type="InterPro" id="IPR051575">
    <property type="entry name" value="Myb-like_DNA-bd"/>
</dbReference>
<evidence type="ECO:0000259" key="9">
    <source>
        <dbReference type="PROSITE" id="PS51294"/>
    </source>
</evidence>
<evidence type="ECO:0000256" key="6">
    <source>
        <dbReference type="SAM" id="MobiDB-lite"/>
    </source>
</evidence>
<evidence type="ECO:0000256" key="2">
    <source>
        <dbReference type="ARBA" id="ARBA00023125"/>
    </source>
</evidence>
<gene>
    <name evidence="10" type="ORF">LAESUDRAFT_726121</name>
</gene>
<evidence type="ECO:0000259" key="7">
    <source>
        <dbReference type="PROSITE" id="PS50090"/>
    </source>
</evidence>
<feature type="domain" description="Myb-like" evidence="7">
    <location>
        <begin position="55"/>
        <end position="105"/>
    </location>
</feature>
<dbReference type="InterPro" id="IPR009057">
    <property type="entry name" value="Homeodomain-like_sf"/>
</dbReference>
<feature type="domain" description="Myb-like" evidence="7">
    <location>
        <begin position="106"/>
        <end position="155"/>
    </location>
</feature>
<keyword evidence="3" id="KW-0804">Transcription</keyword>
<keyword evidence="4" id="KW-0539">Nucleus</keyword>
<dbReference type="PROSITE" id="PS50157">
    <property type="entry name" value="ZINC_FINGER_C2H2_2"/>
    <property type="match status" value="1"/>
</dbReference>
<accession>A0A165E5W7</accession>
<feature type="compositionally biased region" description="Basic and acidic residues" evidence="6">
    <location>
        <begin position="397"/>
        <end position="410"/>
    </location>
</feature>
<feature type="region of interest" description="Disordered" evidence="6">
    <location>
        <begin position="521"/>
        <end position="572"/>
    </location>
</feature>
<feature type="domain" description="HTH myb-type" evidence="9">
    <location>
        <begin position="1"/>
        <end position="50"/>
    </location>
</feature>
<dbReference type="InParanoid" id="A0A165E5W7"/>
<dbReference type="RefSeq" id="XP_040764038.1">
    <property type="nucleotide sequence ID" value="XM_040908963.1"/>
</dbReference>
<evidence type="ECO:0000256" key="5">
    <source>
        <dbReference type="PROSITE-ProRule" id="PRU00042"/>
    </source>
</evidence>
<feature type="domain" description="C2H2-type" evidence="8">
    <location>
        <begin position="566"/>
        <end position="596"/>
    </location>
</feature>
<dbReference type="SMART" id="SM00717">
    <property type="entry name" value="SANT"/>
    <property type="match status" value="3"/>
</dbReference>
<feature type="region of interest" description="Disordered" evidence="6">
    <location>
        <begin position="279"/>
        <end position="369"/>
    </location>
</feature>
<dbReference type="Pfam" id="PF13921">
    <property type="entry name" value="Myb_DNA-bind_6"/>
    <property type="match status" value="1"/>
</dbReference>
<keyword evidence="11" id="KW-1185">Reference proteome</keyword>
<keyword evidence="1" id="KW-0805">Transcription regulation</keyword>
<feature type="compositionally biased region" description="Low complexity" evidence="6">
    <location>
        <begin position="417"/>
        <end position="428"/>
    </location>
</feature>
<organism evidence="10 11">
    <name type="scientific">Laetiporus sulphureus 93-53</name>
    <dbReference type="NCBI Taxonomy" id="1314785"/>
    <lineage>
        <taxon>Eukaryota</taxon>
        <taxon>Fungi</taxon>
        <taxon>Dikarya</taxon>
        <taxon>Basidiomycota</taxon>
        <taxon>Agaricomycotina</taxon>
        <taxon>Agaricomycetes</taxon>
        <taxon>Polyporales</taxon>
        <taxon>Laetiporus</taxon>
    </lineage>
</organism>
<reference evidence="10 11" key="1">
    <citation type="journal article" date="2016" name="Mol. Biol. Evol.">
        <title>Comparative Genomics of Early-Diverging Mushroom-Forming Fungi Provides Insights into the Origins of Lignocellulose Decay Capabilities.</title>
        <authorList>
            <person name="Nagy L.G."/>
            <person name="Riley R."/>
            <person name="Tritt A."/>
            <person name="Adam C."/>
            <person name="Daum C."/>
            <person name="Floudas D."/>
            <person name="Sun H."/>
            <person name="Yadav J.S."/>
            <person name="Pangilinan J."/>
            <person name="Larsson K.H."/>
            <person name="Matsuura K."/>
            <person name="Barry K."/>
            <person name="Labutti K."/>
            <person name="Kuo R."/>
            <person name="Ohm R.A."/>
            <person name="Bhattacharya S.S."/>
            <person name="Shirouzu T."/>
            <person name="Yoshinaga Y."/>
            <person name="Martin F.M."/>
            <person name="Grigoriev I.V."/>
            <person name="Hibbett D.S."/>
        </authorList>
    </citation>
    <scope>NUCLEOTIDE SEQUENCE [LARGE SCALE GENOMIC DNA]</scope>
    <source>
        <strain evidence="10 11">93-53</strain>
    </source>
</reference>
<dbReference type="SMART" id="SM00355">
    <property type="entry name" value="ZnF_C2H2"/>
    <property type="match status" value="3"/>
</dbReference>
<feature type="domain" description="Myb-like" evidence="7">
    <location>
        <begin position="9"/>
        <end position="54"/>
    </location>
</feature>
<dbReference type="GO" id="GO:0042795">
    <property type="term" value="P:snRNA transcription by RNA polymerase II"/>
    <property type="evidence" value="ECO:0007669"/>
    <property type="project" value="TreeGrafter"/>
</dbReference>
<evidence type="ECO:0008006" key="12">
    <source>
        <dbReference type="Google" id="ProtNLM"/>
    </source>
</evidence>
<dbReference type="GO" id="GO:0019185">
    <property type="term" value="C:snRNA-activating protein complex"/>
    <property type="evidence" value="ECO:0007669"/>
    <property type="project" value="TreeGrafter"/>
</dbReference>
<dbReference type="OrthoDB" id="2143914at2759"/>
<feature type="compositionally biased region" description="Polar residues" evidence="6">
    <location>
        <begin position="170"/>
        <end position="180"/>
    </location>
</feature>
<keyword evidence="5" id="KW-0479">Metal-binding</keyword>
<dbReference type="SUPFAM" id="SSF46689">
    <property type="entry name" value="Homeodomain-like"/>
    <property type="match status" value="2"/>
</dbReference>
<dbReference type="Proteomes" id="UP000076871">
    <property type="component" value="Unassembled WGS sequence"/>
</dbReference>
<evidence type="ECO:0000259" key="8">
    <source>
        <dbReference type="PROSITE" id="PS50157"/>
    </source>
</evidence>